<name>A0A2M4C5Z4_9DIPT</name>
<proteinExistence type="predicted"/>
<reference evidence="1" key="1">
    <citation type="submission" date="2018-01" db="EMBL/GenBank/DDBJ databases">
        <title>An insight into the sialome of Amazonian anophelines.</title>
        <authorList>
            <person name="Ribeiro J.M."/>
            <person name="Scarpassa V."/>
            <person name="Calvo E."/>
        </authorList>
    </citation>
    <scope>NUCLEOTIDE SEQUENCE</scope>
    <source>
        <tissue evidence="1">Salivary glands</tissue>
    </source>
</reference>
<accession>A0A2M4C5Z4</accession>
<dbReference type="AlphaFoldDB" id="A0A2M4C5Z4"/>
<evidence type="ECO:0000313" key="1">
    <source>
        <dbReference type="EMBL" id="MBW60655.1"/>
    </source>
</evidence>
<organism evidence="1">
    <name type="scientific">Anopheles marajoara</name>
    <dbReference type="NCBI Taxonomy" id="58244"/>
    <lineage>
        <taxon>Eukaryota</taxon>
        <taxon>Metazoa</taxon>
        <taxon>Ecdysozoa</taxon>
        <taxon>Arthropoda</taxon>
        <taxon>Hexapoda</taxon>
        <taxon>Insecta</taxon>
        <taxon>Pterygota</taxon>
        <taxon>Neoptera</taxon>
        <taxon>Endopterygota</taxon>
        <taxon>Diptera</taxon>
        <taxon>Nematocera</taxon>
        <taxon>Culicoidea</taxon>
        <taxon>Culicidae</taxon>
        <taxon>Anophelinae</taxon>
        <taxon>Anopheles</taxon>
    </lineage>
</organism>
<protein>
    <submittedName>
        <fullName evidence="1">Putative secreted protein</fullName>
    </submittedName>
</protein>
<dbReference type="EMBL" id="GGFJ01011514">
    <property type="protein sequence ID" value="MBW60655.1"/>
    <property type="molecule type" value="Transcribed_RNA"/>
</dbReference>
<sequence length="210" mass="22480">MLSLSLVRSLVVVTSAIVASSLMLRSFGLSYRPHGLLRIRPNNRAAAAAHRGHTTGRPPQAANLGYSQRQRANVCCAFDTVATTTRGGVRRFFEGVCREADSLALSCMIAPHGGRTRSSRFLGWLVGQAAVAVCPTPQTRNTKNNLPGVCIIEQKPSTTGARGRGLLCGSGGSELYLPLARWTPGLTVSQSSVRSSGWVRVCWVCVRVCL</sequence>